<gene>
    <name evidence="1" type="ORF">RHMOL_Rhmol05G0064400</name>
</gene>
<evidence type="ECO:0000313" key="2">
    <source>
        <dbReference type="Proteomes" id="UP001062846"/>
    </source>
</evidence>
<keyword evidence="2" id="KW-1185">Reference proteome</keyword>
<evidence type="ECO:0000313" key="1">
    <source>
        <dbReference type="EMBL" id="KAI8554016.1"/>
    </source>
</evidence>
<proteinExistence type="predicted"/>
<dbReference type="EMBL" id="CM046392">
    <property type="protein sequence ID" value="KAI8554016.1"/>
    <property type="molecule type" value="Genomic_DNA"/>
</dbReference>
<reference evidence="1" key="1">
    <citation type="submission" date="2022-02" db="EMBL/GenBank/DDBJ databases">
        <title>Plant Genome Project.</title>
        <authorList>
            <person name="Zhang R.-G."/>
        </authorList>
    </citation>
    <scope>NUCLEOTIDE SEQUENCE</scope>
    <source>
        <strain evidence="1">AT1</strain>
    </source>
</reference>
<name>A0ACC0NMB0_RHOML</name>
<accession>A0ACC0NMB0</accession>
<organism evidence="1 2">
    <name type="scientific">Rhododendron molle</name>
    <name type="common">Chinese azalea</name>
    <name type="synonym">Azalea mollis</name>
    <dbReference type="NCBI Taxonomy" id="49168"/>
    <lineage>
        <taxon>Eukaryota</taxon>
        <taxon>Viridiplantae</taxon>
        <taxon>Streptophyta</taxon>
        <taxon>Embryophyta</taxon>
        <taxon>Tracheophyta</taxon>
        <taxon>Spermatophyta</taxon>
        <taxon>Magnoliopsida</taxon>
        <taxon>eudicotyledons</taxon>
        <taxon>Gunneridae</taxon>
        <taxon>Pentapetalae</taxon>
        <taxon>asterids</taxon>
        <taxon>Ericales</taxon>
        <taxon>Ericaceae</taxon>
        <taxon>Ericoideae</taxon>
        <taxon>Rhodoreae</taxon>
        <taxon>Rhododendron</taxon>
    </lineage>
</organism>
<dbReference type="Proteomes" id="UP001062846">
    <property type="component" value="Chromosome 5"/>
</dbReference>
<sequence>MGAEAVAGGGAPWASGVDGKNGDLGLPVLGLHLDLVSDLRHGWLVVAVVGWRGTLMAMVGLIGDGGVETVEAIGDGGYIGLKSLLSLLTGSPEATPGSSAQLSSKPIGSLLWDFY</sequence>
<comment type="caution">
    <text evidence="1">The sequence shown here is derived from an EMBL/GenBank/DDBJ whole genome shotgun (WGS) entry which is preliminary data.</text>
</comment>
<protein>
    <submittedName>
        <fullName evidence="1">Uncharacterized protein</fullName>
    </submittedName>
</protein>